<dbReference type="EMBL" id="JBIRYO010000008">
    <property type="protein sequence ID" value="MFI2474818.1"/>
    <property type="molecule type" value="Genomic_DNA"/>
</dbReference>
<evidence type="ECO:0000313" key="1">
    <source>
        <dbReference type="EMBL" id="MFI2474818.1"/>
    </source>
</evidence>
<accession>A0ABW7X128</accession>
<dbReference type="Proteomes" id="UP001611415">
    <property type="component" value="Unassembled WGS sequence"/>
</dbReference>
<proteinExistence type="predicted"/>
<sequence length="242" mass="27015">MYHEFVYLSGDKVQQFVPAKAWWWQRLRAKKAGAALKVSPVEASLEVEPSEIGGDERKLRKLIEYLEESGRCYTDEGVGPGEWVMFEGRIGLAHVESPPDRGGVLFCEADRADVTTPRILLHGSGRHLMAAGRSTPPGGETETQGGYSLPTGAVDLIEKLTGSGTEQRSRDFWQFFGRSDNEGHDFERKLSTFFQEVACTAEFRDFAPYLGGHARVTAVVHPRQLPFPVVLASPLYVRYERP</sequence>
<evidence type="ECO:0000313" key="2">
    <source>
        <dbReference type="Proteomes" id="UP001611415"/>
    </source>
</evidence>
<name>A0ABW7X128_9NOCA</name>
<gene>
    <name evidence="1" type="ORF">ACH49W_15695</name>
</gene>
<dbReference type="NCBIfam" id="NF040893">
    <property type="entry name" value="SAVMC3_10250"/>
    <property type="match status" value="1"/>
</dbReference>
<reference evidence="1 2" key="1">
    <citation type="submission" date="2024-10" db="EMBL/GenBank/DDBJ databases">
        <title>The Natural Products Discovery Center: Release of the First 8490 Sequenced Strains for Exploring Actinobacteria Biosynthetic Diversity.</title>
        <authorList>
            <person name="Kalkreuter E."/>
            <person name="Kautsar S.A."/>
            <person name="Yang D."/>
            <person name="Bader C.D."/>
            <person name="Teijaro C.N."/>
            <person name="Fluegel L."/>
            <person name="Davis C.M."/>
            <person name="Simpson J.R."/>
            <person name="Lauterbach L."/>
            <person name="Steele A.D."/>
            <person name="Gui C."/>
            <person name="Meng S."/>
            <person name="Li G."/>
            <person name="Viehrig K."/>
            <person name="Ye F."/>
            <person name="Su P."/>
            <person name="Kiefer A.F."/>
            <person name="Nichols A."/>
            <person name="Cepeda A.J."/>
            <person name="Yan W."/>
            <person name="Fan B."/>
            <person name="Jiang Y."/>
            <person name="Adhikari A."/>
            <person name="Zheng C.-J."/>
            <person name="Schuster L."/>
            <person name="Cowan T.M."/>
            <person name="Smanski M.J."/>
            <person name="Chevrette M.G."/>
            <person name="De Carvalho L.P.S."/>
            <person name="Shen B."/>
        </authorList>
    </citation>
    <scope>NUCLEOTIDE SEQUENCE [LARGE SCALE GENOMIC DNA]</scope>
    <source>
        <strain evidence="1 2">NPDC019275</strain>
    </source>
</reference>
<protein>
    <submittedName>
        <fullName evidence="1">SAVMC3_10250 family protein</fullName>
    </submittedName>
</protein>
<comment type="caution">
    <text evidence="1">The sequence shown here is derived from an EMBL/GenBank/DDBJ whole genome shotgun (WGS) entry which is preliminary data.</text>
</comment>
<organism evidence="1 2">
    <name type="scientific">Nocardia xishanensis</name>
    <dbReference type="NCBI Taxonomy" id="238964"/>
    <lineage>
        <taxon>Bacteria</taxon>
        <taxon>Bacillati</taxon>
        <taxon>Actinomycetota</taxon>
        <taxon>Actinomycetes</taxon>
        <taxon>Mycobacteriales</taxon>
        <taxon>Nocardiaceae</taxon>
        <taxon>Nocardia</taxon>
    </lineage>
</organism>
<keyword evidence="2" id="KW-1185">Reference proteome</keyword>
<dbReference type="Pfam" id="PF22880">
    <property type="entry name" value="DUF7019"/>
    <property type="match status" value="1"/>
</dbReference>
<dbReference type="InterPro" id="IPR054284">
    <property type="entry name" value="DUF7019"/>
</dbReference>
<dbReference type="RefSeq" id="WP_357402207.1">
    <property type="nucleotide sequence ID" value="NZ_JBEYCD010000003.1"/>
</dbReference>